<keyword evidence="5 6" id="KW-0472">Membrane</keyword>
<evidence type="ECO:0000256" key="6">
    <source>
        <dbReference type="SAM" id="Phobius"/>
    </source>
</evidence>
<feature type="transmembrane region" description="Helical" evidence="6">
    <location>
        <begin position="122"/>
        <end position="142"/>
    </location>
</feature>
<feature type="transmembrane region" description="Helical" evidence="6">
    <location>
        <begin position="302"/>
        <end position="321"/>
    </location>
</feature>
<dbReference type="PANTHER" id="PTHR43124">
    <property type="entry name" value="PURINE EFFLUX PUMP PBUE"/>
    <property type="match status" value="1"/>
</dbReference>
<keyword evidence="4 6" id="KW-1133">Transmembrane helix</keyword>
<evidence type="ECO:0000256" key="2">
    <source>
        <dbReference type="ARBA" id="ARBA00022475"/>
    </source>
</evidence>
<dbReference type="RefSeq" id="WP_006653479.1">
    <property type="nucleotide sequence ID" value="NZ_AOIM01000034.1"/>
</dbReference>
<keyword evidence="2" id="KW-1003">Cell membrane</keyword>
<feature type="transmembrane region" description="Helical" evidence="6">
    <location>
        <begin position="35"/>
        <end position="53"/>
    </location>
</feature>
<dbReference type="GO" id="GO:0005886">
    <property type="term" value="C:plasma membrane"/>
    <property type="evidence" value="ECO:0007669"/>
    <property type="project" value="UniProtKB-SubCell"/>
</dbReference>
<feature type="domain" description="Major facilitator superfamily (MFS) profile" evidence="7">
    <location>
        <begin position="35"/>
        <end position="414"/>
    </location>
</feature>
<dbReference type="Pfam" id="PF07690">
    <property type="entry name" value="MFS_1"/>
    <property type="match status" value="1"/>
</dbReference>
<dbReference type="GO" id="GO:0022857">
    <property type="term" value="F:transmembrane transporter activity"/>
    <property type="evidence" value="ECO:0007669"/>
    <property type="project" value="InterPro"/>
</dbReference>
<gene>
    <name evidence="8" type="ORF">C483_11451</name>
</gene>
<feature type="transmembrane region" description="Helical" evidence="6">
    <location>
        <begin position="389"/>
        <end position="412"/>
    </location>
</feature>
<evidence type="ECO:0000256" key="4">
    <source>
        <dbReference type="ARBA" id="ARBA00022989"/>
    </source>
</evidence>
<sequence>MNDQNDDGEAFDETETDTETARWWRMRRWRYSETVLALCTLAFFATMVGRLAISPVLPLITEDFGVTNSVVGVAMTGMWMAYFLSQYPSGIFADRYGERPIILIAVGGTAVTSLFLALSPVFAVFVFGTVALGAVAGLHYSVATTLLTRTYDEIGAAIGIHNSGGPAAGLVAPPIAGWVGVTYGWRAAVAIAVPIAILVYVLFSRFIDPTAPRRPNQPMQERVDVGAITDLLSRPKIAFPICLAIAAAFVWQATSTFLPTFLTEHREQSTELAAVVFASYFVVQAITQVGVGAVSDRVGRDFATAGCLLLAGIGFVIFVTVPGFEAVVIGVVLVGTGLGWGAALLPRFMDVLSDAERGAGFGLIRTVYGFIGALGSVATGLFADLFGWGVAFLVLAGLLGLGFCAILINWLFSLGY</sequence>
<feature type="transmembrane region" description="Helical" evidence="6">
    <location>
        <begin position="274"/>
        <end position="295"/>
    </location>
</feature>
<dbReference type="PATRIC" id="fig|1227493.4.peg.2287"/>
<feature type="transmembrane region" description="Helical" evidence="6">
    <location>
        <begin position="237"/>
        <end position="254"/>
    </location>
</feature>
<feature type="transmembrane region" description="Helical" evidence="6">
    <location>
        <begin position="327"/>
        <end position="345"/>
    </location>
</feature>
<feature type="transmembrane region" description="Helical" evidence="6">
    <location>
        <begin position="154"/>
        <end position="177"/>
    </location>
</feature>
<evidence type="ECO:0000313" key="9">
    <source>
        <dbReference type="Proteomes" id="UP000011519"/>
    </source>
</evidence>
<organism evidence="8 9">
    <name type="scientific">Natrialba hulunbeirensis JCM 10989</name>
    <dbReference type="NCBI Taxonomy" id="1227493"/>
    <lineage>
        <taxon>Archaea</taxon>
        <taxon>Methanobacteriati</taxon>
        <taxon>Methanobacteriota</taxon>
        <taxon>Stenosarchaea group</taxon>
        <taxon>Halobacteria</taxon>
        <taxon>Halobacteriales</taxon>
        <taxon>Natrialbaceae</taxon>
        <taxon>Natrialba</taxon>
    </lineage>
</organism>
<dbReference type="Proteomes" id="UP000011519">
    <property type="component" value="Unassembled WGS sequence"/>
</dbReference>
<dbReference type="InterPro" id="IPR036259">
    <property type="entry name" value="MFS_trans_sf"/>
</dbReference>
<dbReference type="SUPFAM" id="SSF103473">
    <property type="entry name" value="MFS general substrate transporter"/>
    <property type="match status" value="1"/>
</dbReference>
<dbReference type="InterPro" id="IPR020846">
    <property type="entry name" value="MFS_dom"/>
</dbReference>
<accession>L9ZZV9</accession>
<dbReference type="CDD" id="cd17325">
    <property type="entry name" value="MFS_MdtG_SLC18_like"/>
    <property type="match status" value="1"/>
</dbReference>
<dbReference type="PANTHER" id="PTHR43124:SF3">
    <property type="entry name" value="CHLORAMPHENICOL EFFLUX PUMP RV0191"/>
    <property type="match status" value="1"/>
</dbReference>
<evidence type="ECO:0000256" key="3">
    <source>
        <dbReference type="ARBA" id="ARBA00022692"/>
    </source>
</evidence>
<protein>
    <submittedName>
        <fullName evidence="8">Major facilitator superfamily protein</fullName>
    </submittedName>
</protein>
<feature type="transmembrane region" description="Helical" evidence="6">
    <location>
        <begin position="96"/>
        <end position="116"/>
    </location>
</feature>
<evidence type="ECO:0000256" key="1">
    <source>
        <dbReference type="ARBA" id="ARBA00004651"/>
    </source>
</evidence>
<comment type="subcellular location">
    <subcellularLocation>
        <location evidence="1">Cell membrane</location>
        <topology evidence="1">Multi-pass membrane protein</topology>
    </subcellularLocation>
</comment>
<evidence type="ECO:0000259" key="7">
    <source>
        <dbReference type="PROSITE" id="PS50850"/>
    </source>
</evidence>
<evidence type="ECO:0000313" key="8">
    <source>
        <dbReference type="EMBL" id="ELY90673.1"/>
    </source>
</evidence>
<name>L9ZZV9_9EURY</name>
<reference evidence="8 9" key="1">
    <citation type="journal article" date="2014" name="PLoS Genet.">
        <title>Phylogenetically driven sequencing of extremely halophilic archaea reveals strategies for static and dynamic osmo-response.</title>
        <authorList>
            <person name="Becker E.A."/>
            <person name="Seitzer P.M."/>
            <person name="Tritt A."/>
            <person name="Larsen D."/>
            <person name="Krusor M."/>
            <person name="Yao A.I."/>
            <person name="Wu D."/>
            <person name="Madern D."/>
            <person name="Eisen J.A."/>
            <person name="Darling A.E."/>
            <person name="Facciotti M.T."/>
        </authorList>
    </citation>
    <scope>NUCLEOTIDE SEQUENCE [LARGE SCALE GENOMIC DNA]</scope>
    <source>
        <strain evidence="8 9">JCM 10989</strain>
    </source>
</reference>
<dbReference type="Gene3D" id="1.20.1250.20">
    <property type="entry name" value="MFS general substrate transporter like domains"/>
    <property type="match status" value="2"/>
</dbReference>
<dbReference type="InterPro" id="IPR050189">
    <property type="entry name" value="MFS_Efflux_Transporters"/>
</dbReference>
<feature type="transmembrane region" description="Helical" evidence="6">
    <location>
        <begin position="183"/>
        <end position="203"/>
    </location>
</feature>
<feature type="transmembrane region" description="Helical" evidence="6">
    <location>
        <begin position="65"/>
        <end position="84"/>
    </location>
</feature>
<keyword evidence="9" id="KW-1185">Reference proteome</keyword>
<feature type="transmembrane region" description="Helical" evidence="6">
    <location>
        <begin position="366"/>
        <end position="383"/>
    </location>
</feature>
<proteinExistence type="predicted"/>
<dbReference type="STRING" id="1227493.C483_11451"/>
<evidence type="ECO:0000256" key="5">
    <source>
        <dbReference type="ARBA" id="ARBA00023136"/>
    </source>
</evidence>
<dbReference type="AlphaFoldDB" id="L9ZZV9"/>
<comment type="caution">
    <text evidence="8">The sequence shown here is derived from an EMBL/GenBank/DDBJ whole genome shotgun (WGS) entry which is preliminary data.</text>
</comment>
<dbReference type="InterPro" id="IPR011701">
    <property type="entry name" value="MFS"/>
</dbReference>
<keyword evidence="3 6" id="KW-0812">Transmembrane</keyword>
<dbReference type="EMBL" id="AOIM01000034">
    <property type="protein sequence ID" value="ELY90673.1"/>
    <property type="molecule type" value="Genomic_DNA"/>
</dbReference>
<dbReference type="PROSITE" id="PS50850">
    <property type="entry name" value="MFS"/>
    <property type="match status" value="1"/>
</dbReference>